<keyword evidence="8 9" id="KW-0472">Membrane</keyword>
<dbReference type="Proteomes" id="UP000720189">
    <property type="component" value="Unassembled WGS sequence"/>
</dbReference>
<proteinExistence type="inferred from homology"/>
<dbReference type="Gene3D" id="1.10.357.140">
    <property type="entry name" value="UbiA prenyltransferase"/>
    <property type="match status" value="1"/>
</dbReference>
<feature type="transmembrane region" description="Helical" evidence="9">
    <location>
        <begin position="290"/>
        <end position="311"/>
    </location>
</feature>
<comment type="cofactor">
    <cofactor evidence="1">
        <name>Mg(2+)</name>
        <dbReference type="ChEBI" id="CHEBI:18420"/>
    </cofactor>
</comment>
<reference evidence="10" key="1">
    <citation type="journal article" date="2021" name="Nat. Commun.">
        <title>Genetic determinants of endophytism in the Arabidopsis root mycobiome.</title>
        <authorList>
            <person name="Mesny F."/>
            <person name="Miyauchi S."/>
            <person name="Thiergart T."/>
            <person name="Pickel B."/>
            <person name="Atanasova L."/>
            <person name="Karlsson M."/>
            <person name="Huettel B."/>
            <person name="Barry K.W."/>
            <person name="Haridas S."/>
            <person name="Chen C."/>
            <person name="Bauer D."/>
            <person name="Andreopoulos W."/>
            <person name="Pangilinan J."/>
            <person name="LaButti K."/>
            <person name="Riley R."/>
            <person name="Lipzen A."/>
            <person name="Clum A."/>
            <person name="Drula E."/>
            <person name="Henrissat B."/>
            <person name="Kohler A."/>
            <person name="Grigoriev I.V."/>
            <person name="Martin F.M."/>
            <person name="Hacquard S."/>
        </authorList>
    </citation>
    <scope>NUCLEOTIDE SEQUENCE</scope>
    <source>
        <strain evidence="10">MPI-CAGE-AT-0023</strain>
    </source>
</reference>
<feature type="transmembrane region" description="Helical" evidence="9">
    <location>
        <begin position="257"/>
        <end position="278"/>
    </location>
</feature>
<evidence type="ECO:0000256" key="2">
    <source>
        <dbReference type="ARBA" id="ARBA00004141"/>
    </source>
</evidence>
<dbReference type="CDD" id="cd13959">
    <property type="entry name" value="PT_UbiA_COQ2"/>
    <property type="match status" value="1"/>
</dbReference>
<keyword evidence="7 9" id="KW-1133">Transmembrane helix</keyword>
<dbReference type="GeneID" id="70225238"/>
<dbReference type="AlphaFoldDB" id="A0A9P9KIZ7"/>
<dbReference type="RefSeq" id="XP_046051559.1">
    <property type="nucleotide sequence ID" value="XM_046195284.1"/>
</dbReference>
<keyword evidence="6 9" id="KW-0812">Transmembrane</keyword>
<evidence type="ECO:0000256" key="8">
    <source>
        <dbReference type="ARBA" id="ARBA00023136"/>
    </source>
</evidence>
<evidence type="ECO:0000256" key="1">
    <source>
        <dbReference type="ARBA" id="ARBA00001946"/>
    </source>
</evidence>
<name>A0A9P9KIZ7_FUSRE</name>
<dbReference type="PANTHER" id="PTHR11048:SF28">
    <property type="entry name" value="4-HYDROXYBENZOATE POLYPRENYLTRANSFERASE, MITOCHONDRIAL"/>
    <property type="match status" value="1"/>
</dbReference>
<feature type="transmembrane region" description="Helical" evidence="9">
    <location>
        <begin position="195"/>
        <end position="211"/>
    </location>
</feature>
<dbReference type="FunFam" id="1.10.357.140:FF:000008">
    <property type="entry name" value="4-hydroxybenzoate octaprenyltransferase"/>
    <property type="match status" value="1"/>
</dbReference>
<feature type="transmembrane region" description="Helical" evidence="9">
    <location>
        <begin position="331"/>
        <end position="349"/>
    </location>
</feature>
<keyword evidence="5" id="KW-0808">Transferase</keyword>
<feature type="transmembrane region" description="Helical" evidence="9">
    <location>
        <begin position="118"/>
        <end position="141"/>
    </location>
</feature>
<evidence type="ECO:0000256" key="9">
    <source>
        <dbReference type="SAM" id="Phobius"/>
    </source>
</evidence>
<dbReference type="InterPro" id="IPR030470">
    <property type="entry name" value="UbiA_prenylTrfase_CS"/>
</dbReference>
<protein>
    <submittedName>
        <fullName evidence="10">UbiA prenyltransferase family-domain-containing protein</fullName>
    </submittedName>
</protein>
<dbReference type="GO" id="GO:0005886">
    <property type="term" value="C:plasma membrane"/>
    <property type="evidence" value="ECO:0007669"/>
    <property type="project" value="TreeGrafter"/>
</dbReference>
<dbReference type="InterPro" id="IPR044878">
    <property type="entry name" value="UbiA_sf"/>
</dbReference>
<dbReference type="PROSITE" id="PS00943">
    <property type="entry name" value="UBIA"/>
    <property type="match status" value="1"/>
</dbReference>
<feature type="transmembrane region" description="Helical" evidence="9">
    <location>
        <begin position="220"/>
        <end position="237"/>
    </location>
</feature>
<dbReference type="OrthoDB" id="18170at2759"/>
<evidence type="ECO:0000256" key="3">
    <source>
        <dbReference type="ARBA" id="ARBA00004721"/>
    </source>
</evidence>
<dbReference type="PANTHER" id="PTHR11048">
    <property type="entry name" value="PRENYLTRANSFERASES"/>
    <property type="match status" value="1"/>
</dbReference>
<evidence type="ECO:0000313" key="11">
    <source>
        <dbReference type="Proteomes" id="UP000720189"/>
    </source>
</evidence>
<gene>
    <name evidence="10" type="ORF">BKA55DRAFT_591698</name>
</gene>
<dbReference type="EMBL" id="JAGMUX010000005">
    <property type="protein sequence ID" value="KAH7258851.1"/>
    <property type="molecule type" value="Genomic_DNA"/>
</dbReference>
<accession>A0A9P9KIZ7</accession>
<organism evidence="10 11">
    <name type="scientific">Fusarium redolens</name>
    <dbReference type="NCBI Taxonomy" id="48865"/>
    <lineage>
        <taxon>Eukaryota</taxon>
        <taxon>Fungi</taxon>
        <taxon>Dikarya</taxon>
        <taxon>Ascomycota</taxon>
        <taxon>Pezizomycotina</taxon>
        <taxon>Sordariomycetes</taxon>
        <taxon>Hypocreomycetidae</taxon>
        <taxon>Hypocreales</taxon>
        <taxon>Nectriaceae</taxon>
        <taxon>Fusarium</taxon>
        <taxon>Fusarium redolens species complex</taxon>
    </lineage>
</organism>
<dbReference type="InterPro" id="IPR039653">
    <property type="entry name" value="Prenyltransferase"/>
</dbReference>
<evidence type="ECO:0000256" key="4">
    <source>
        <dbReference type="ARBA" id="ARBA00005985"/>
    </source>
</evidence>
<comment type="similarity">
    <text evidence="4">Belongs to the UbiA prenyltransferase family.</text>
</comment>
<dbReference type="GO" id="GO:0016765">
    <property type="term" value="F:transferase activity, transferring alkyl or aryl (other than methyl) groups"/>
    <property type="evidence" value="ECO:0007669"/>
    <property type="project" value="InterPro"/>
</dbReference>
<dbReference type="Pfam" id="PF01040">
    <property type="entry name" value="UbiA"/>
    <property type="match status" value="1"/>
</dbReference>
<comment type="subcellular location">
    <subcellularLocation>
        <location evidence="2">Membrane</location>
        <topology evidence="2">Multi-pass membrane protein</topology>
    </subcellularLocation>
</comment>
<evidence type="ECO:0000313" key="10">
    <source>
        <dbReference type="EMBL" id="KAH7258851.1"/>
    </source>
</evidence>
<dbReference type="InterPro" id="IPR000537">
    <property type="entry name" value="UbiA_prenyltransferase"/>
</dbReference>
<feature type="transmembrane region" description="Helical" evidence="9">
    <location>
        <begin position="161"/>
        <end position="183"/>
    </location>
</feature>
<dbReference type="Gene3D" id="1.20.120.1780">
    <property type="entry name" value="UbiA prenyltransferase"/>
    <property type="match status" value="1"/>
</dbReference>
<comment type="pathway">
    <text evidence="3">Secondary metabolite biosynthesis; terpenoid biosynthesis.</text>
</comment>
<feature type="transmembrane region" description="Helical" evidence="9">
    <location>
        <begin position="87"/>
        <end position="106"/>
    </location>
</feature>
<comment type="caution">
    <text evidence="10">The sequence shown here is derived from an EMBL/GenBank/DDBJ whole genome shotgun (WGS) entry which is preliminary data.</text>
</comment>
<sequence>MKPATQMIKIKGRLRCTNGALVVVVSVNDTKHRHSGASGTGIRLLSPNVQLAEKAVLTHHTRYPAMAARSNAKFLRELLILSRFHKYNPVFTTFAGAWSALLAGAAELADQRSTISPAFVFQQTALCVLAAYLFCGAGMVWNDWIDRDIDANVARTKHRPLAMGSVTTAQAMVWMMLQVIMSWGVLHVMLDNKDVLKHLIPVMVASILYPFGKRPLARKLLIYPQYILAFTIAWPAIPGRAAICGHYETFAETTRQCLPLCVMVFFWTIYLNTAYSYQDVVDDRKMKVNSFYNIAGNHIHVLLVLLVSPILLARFDPKQPASGGALHKSNFILGVWTILACAIEVSLSAT</sequence>
<keyword evidence="11" id="KW-1185">Reference proteome</keyword>
<evidence type="ECO:0000256" key="7">
    <source>
        <dbReference type="ARBA" id="ARBA00022989"/>
    </source>
</evidence>
<evidence type="ECO:0000256" key="6">
    <source>
        <dbReference type="ARBA" id="ARBA00022692"/>
    </source>
</evidence>
<evidence type="ECO:0000256" key="5">
    <source>
        <dbReference type="ARBA" id="ARBA00022679"/>
    </source>
</evidence>